<keyword evidence="2" id="KW-0645">Protease</keyword>
<dbReference type="PROSITE" id="PS51935">
    <property type="entry name" value="NLPC_P60"/>
    <property type="match status" value="1"/>
</dbReference>
<comment type="similarity">
    <text evidence="1">Belongs to the peptidase C40 family.</text>
</comment>
<reference evidence="7" key="2">
    <citation type="submission" date="2021-04" db="EMBL/GenBank/DDBJ databases">
        <authorList>
            <person name="Gilroy R."/>
        </authorList>
    </citation>
    <scope>NUCLEOTIDE SEQUENCE</scope>
    <source>
        <strain evidence="7">ChiBcec1-1630</strain>
    </source>
</reference>
<proteinExistence type="inferred from homology"/>
<evidence type="ECO:0000259" key="6">
    <source>
        <dbReference type="PROSITE" id="PS51935"/>
    </source>
</evidence>
<feature type="compositionally biased region" description="Low complexity" evidence="5">
    <location>
        <begin position="226"/>
        <end position="264"/>
    </location>
</feature>
<dbReference type="EMBL" id="DWVS01000072">
    <property type="protein sequence ID" value="HJC86994.1"/>
    <property type="molecule type" value="Genomic_DNA"/>
</dbReference>
<dbReference type="GO" id="GO:0006508">
    <property type="term" value="P:proteolysis"/>
    <property type="evidence" value="ECO:0007669"/>
    <property type="project" value="UniProtKB-KW"/>
</dbReference>
<evidence type="ECO:0000256" key="4">
    <source>
        <dbReference type="ARBA" id="ARBA00022807"/>
    </source>
</evidence>
<keyword evidence="4" id="KW-0788">Thiol protease</keyword>
<feature type="region of interest" description="Disordered" evidence="5">
    <location>
        <begin position="81"/>
        <end position="264"/>
    </location>
</feature>
<feature type="compositionally biased region" description="Acidic residues" evidence="5">
    <location>
        <begin position="132"/>
        <end position="183"/>
    </location>
</feature>
<dbReference type="InterPro" id="IPR000064">
    <property type="entry name" value="NLP_P60_dom"/>
</dbReference>
<organism evidence="7 8">
    <name type="scientific">Candidatus Eisenbergiella intestinigallinarum</name>
    <dbReference type="NCBI Taxonomy" id="2838549"/>
    <lineage>
        <taxon>Bacteria</taxon>
        <taxon>Bacillati</taxon>
        <taxon>Bacillota</taxon>
        <taxon>Clostridia</taxon>
        <taxon>Lachnospirales</taxon>
        <taxon>Lachnospiraceae</taxon>
        <taxon>Eisenbergiella</taxon>
    </lineage>
</organism>
<gene>
    <name evidence="7" type="ORF">H9926_03140</name>
</gene>
<feature type="compositionally biased region" description="Polar residues" evidence="5">
    <location>
        <begin position="81"/>
        <end position="100"/>
    </location>
</feature>
<dbReference type="PANTHER" id="PTHR47053">
    <property type="entry name" value="MUREIN DD-ENDOPEPTIDASE MEPH-RELATED"/>
    <property type="match status" value="1"/>
</dbReference>
<accession>A0A9D2QGE7</accession>
<dbReference type="AlphaFoldDB" id="A0A9D2QGE7"/>
<dbReference type="InterPro" id="IPR038765">
    <property type="entry name" value="Papain-like_cys_pep_sf"/>
</dbReference>
<evidence type="ECO:0000256" key="5">
    <source>
        <dbReference type="SAM" id="MobiDB-lite"/>
    </source>
</evidence>
<feature type="compositionally biased region" description="Low complexity" evidence="5">
    <location>
        <begin position="204"/>
        <end position="213"/>
    </location>
</feature>
<feature type="compositionally biased region" description="Low complexity" evidence="5">
    <location>
        <begin position="107"/>
        <end position="117"/>
    </location>
</feature>
<evidence type="ECO:0000256" key="2">
    <source>
        <dbReference type="ARBA" id="ARBA00022670"/>
    </source>
</evidence>
<evidence type="ECO:0000313" key="7">
    <source>
        <dbReference type="EMBL" id="HJC86994.1"/>
    </source>
</evidence>
<dbReference type="SUPFAM" id="SSF54001">
    <property type="entry name" value="Cysteine proteinases"/>
    <property type="match status" value="1"/>
</dbReference>
<dbReference type="Pfam" id="PF00877">
    <property type="entry name" value="NLPC_P60"/>
    <property type="match status" value="1"/>
</dbReference>
<dbReference type="Gene3D" id="3.90.1720.10">
    <property type="entry name" value="endopeptidase domain like (from Nostoc punctiforme)"/>
    <property type="match status" value="1"/>
</dbReference>
<feature type="compositionally biased region" description="Acidic residues" evidence="5">
    <location>
        <begin position="191"/>
        <end position="203"/>
    </location>
</feature>
<dbReference type="InterPro" id="IPR051202">
    <property type="entry name" value="Peptidase_C40"/>
</dbReference>
<dbReference type="PANTHER" id="PTHR47053:SF1">
    <property type="entry name" value="MUREIN DD-ENDOPEPTIDASE MEPH-RELATED"/>
    <property type="match status" value="1"/>
</dbReference>
<dbReference type="GO" id="GO:0008234">
    <property type="term" value="F:cysteine-type peptidase activity"/>
    <property type="evidence" value="ECO:0007669"/>
    <property type="project" value="UniProtKB-KW"/>
</dbReference>
<evidence type="ECO:0000313" key="8">
    <source>
        <dbReference type="Proteomes" id="UP000823922"/>
    </source>
</evidence>
<sequence>MTGVGESAIDTEVVSHVQEQQVEAAIANGVGVASVLNAAAPETAPAASETEVALTAGVESAVNVLPSAAAGIVEPVSLSALQNEADNTSSEQPKEQTSVGSDPEPVSEQPSETTSEQDTTEKQTESSQETSSESESESSTEETSSESEAESSTEETSSESESESSTEETSSESEAESSTEETPSESGSESSTEETSSESESESSTEQTPSESTDPAETESASQQPSESTTETAGTGETATGSESTAVESSAEQPSSESAAVAETESVQAASAAASHTTTSSAGSSVAEFALQFVGNPYEYGGTSLTNGADCSGFVMSVYENFGVSLPHSSSADRNVGTEVEGGLSSAQPGDIVCYSGHVGIYIGNGEIVHASTEETGIKVSDADYRTPITVRRIFN</sequence>
<reference evidence="7" key="1">
    <citation type="journal article" date="2021" name="PeerJ">
        <title>Extensive microbial diversity within the chicken gut microbiome revealed by metagenomics and culture.</title>
        <authorList>
            <person name="Gilroy R."/>
            <person name="Ravi A."/>
            <person name="Getino M."/>
            <person name="Pursley I."/>
            <person name="Horton D.L."/>
            <person name="Alikhan N.F."/>
            <person name="Baker D."/>
            <person name="Gharbi K."/>
            <person name="Hall N."/>
            <person name="Watson M."/>
            <person name="Adriaenssens E.M."/>
            <person name="Foster-Nyarko E."/>
            <person name="Jarju S."/>
            <person name="Secka A."/>
            <person name="Antonio M."/>
            <person name="Oren A."/>
            <person name="Chaudhuri R.R."/>
            <person name="La Ragione R."/>
            <person name="Hildebrand F."/>
            <person name="Pallen M.J."/>
        </authorList>
    </citation>
    <scope>NUCLEOTIDE SEQUENCE</scope>
    <source>
        <strain evidence="7">ChiBcec1-1630</strain>
    </source>
</reference>
<feature type="domain" description="NlpC/P60" evidence="6">
    <location>
        <begin position="280"/>
        <end position="396"/>
    </location>
</feature>
<name>A0A9D2QGE7_9FIRM</name>
<comment type="caution">
    <text evidence="7">The sequence shown here is derived from an EMBL/GenBank/DDBJ whole genome shotgun (WGS) entry which is preliminary data.</text>
</comment>
<dbReference type="Proteomes" id="UP000823922">
    <property type="component" value="Unassembled WGS sequence"/>
</dbReference>
<evidence type="ECO:0000256" key="1">
    <source>
        <dbReference type="ARBA" id="ARBA00007074"/>
    </source>
</evidence>
<protein>
    <submittedName>
        <fullName evidence="7">C40 family peptidase</fullName>
    </submittedName>
</protein>
<keyword evidence="3" id="KW-0378">Hydrolase</keyword>
<evidence type="ECO:0000256" key="3">
    <source>
        <dbReference type="ARBA" id="ARBA00022801"/>
    </source>
</evidence>